<dbReference type="PANTHER" id="PTHR12242">
    <property type="entry name" value="OS02G0130600 PROTEIN-RELATED"/>
    <property type="match status" value="1"/>
</dbReference>
<feature type="transmembrane region" description="Helical" evidence="1">
    <location>
        <begin position="41"/>
        <end position="60"/>
    </location>
</feature>
<dbReference type="AlphaFoldDB" id="A0A6J1X1A2"/>
<feature type="transmembrane region" description="Helical" evidence="1">
    <location>
        <begin position="489"/>
        <end position="516"/>
    </location>
</feature>
<accession>A0A6J1X1A2</accession>
<dbReference type="InterPro" id="IPR049352">
    <property type="entry name" value="Rost"/>
</dbReference>
<feature type="transmembrane region" description="Helical" evidence="1">
    <location>
        <begin position="340"/>
        <end position="365"/>
    </location>
</feature>
<feature type="transmembrane region" description="Helical" evidence="1">
    <location>
        <begin position="311"/>
        <end position="334"/>
    </location>
</feature>
<dbReference type="GO" id="GO:0016020">
    <property type="term" value="C:membrane"/>
    <property type="evidence" value="ECO:0007669"/>
    <property type="project" value="TreeGrafter"/>
</dbReference>
<evidence type="ECO:0000256" key="1">
    <source>
        <dbReference type="SAM" id="Phobius"/>
    </source>
</evidence>
<keyword evidence="1" id="KW-0472">Membrane</keyword>
<feature type="transmembrane region" description="Helical" evidence="1">
    <location>
        <begin position="386"/>
        <end position="407"/>
    </location>
</feature>
<feature type="transmembrane region" description="Helical" evidence="1">
    <location>
        <begin position="80"/>
        <end position="100"/>
    </location>
</feature>
<name>A0A6J1X1A2_GALME</name>
<feature type="transmembrane region" description="Helical" evidence="1">
    <location>
        <begin position="419"/>
        <end position="438"/>
    </location>
</feature>
<dbReference type="KEGG" id="gmw:113518525"/>
<evidence type="ECO:0000313" key="3">
    <source>
        <dbReference type="RefSeq" id="XP_026759301.2"/>
    </source>
</evidence>
<dbReference type="InParanoid" id="A0A6J1X1A2"/>
<dbReference type="Pfam" id="PF21534">
    <property type="entry name" value="Rost"/>
    <property type="match status" value="2"/>
</dbReference>
<feature type="transmembrane region" description="Helical" evidence="1">
    <location>
        <begin position="450"/>
        <end position="469"/>
    </location>
</feature>
<gene>
    <name evidence="3" type="primary">LOC113518525</name>
</gene>
<keyword evidence="1" id="KW-0812">Transmembrane</keyword>
<reference evidence="3" key="1">
    <citation type="submission" date="2025-08" db="UniProtKB">
        <authorList>
            <consortium name="RefSeq"/>
        </authorList>
    </citation>
    <scope>IDENTIFICATION</scope>
    <source>
        <tissue evidence="3">Whole larvae</tissue>
    </source>
</reference>
<feature type="transmembrane region" description="Helical" evidence="1">
    <location>
        <begin position="178"/>
        <end position="201"/>
    </location>
</feature>
<dbReference type="RefSeq" id="XP_026759301.2">
    <property type="nucleotide sequence ID" value="XM_026903500.3"/>
</dbReference>
<organism evidence="2 3">
    <name type="scientific">Galleria mellonella</name>
    <name type="common">Greater wax moth</name>
    <dbReference type="NCBI Taxonomy" id="7137"/>
    <lineage>
        <taxon>Eukaryota</taxon>
        <taxon>Metazoa</taxon>
        <taxon>Ecdysozoa</taxon>
        <taxon>Arthropoda</taxon>
        <taxon>Hexapoda</taxon>
        <taxon>Insecta</taxon>
        <taxon>Pterygota</taxon>
        <taxon>Neoptera</taxon>
        <taxon>Endopterygota</taxon>
        <taxon>Lepidoptera</taxon>
        <taxon>Glossata</taxon>
        <taxon>Ditrysia</taxon>
        <taxon>Pyraloidea</taxon>
        <taxon>Pyralidae</taxon>
        <taxon>Galleriinae</taxon>
        <taxon>Galleria</taxon>
    </lineage>
</organism>
<feature type="transmembrane region" description="Helical" evidence="1">
    <location>
        <begin position="221"/>
        <end position="248"/>
    </location>
</feature>
<evidence type="ECO:0000313" key="2">
    <source>
        <dbReference type="Proteomes" id="UP001652740"/>
    </source>
</evidence>
<dbReference type="Proteomes" id="UP001652740">
    <property type="component" value="Unplaced"/>
</dbReference>
<feature type="transmembrane region" description="Helical" evidence="1">
    <location>
        <begin position="152"/>
        <end position="171"/>
    </location>
</feature>
<sequence length="547" mass="62446">MGIKQYFSNEFSKQMWFLEHDDGSDFYVSSLQSNRSCVPLLCARLIIFIGCLGILLSSIILDGLSSVTFGVRWPVYLTHWGLIFITVTSGLSLFVSIVAYKQGSIDTTLGLPWYIKVYWVLYNATVPIALFITVFYWILLASGIDDYAMDPVLDLFIHAINSVLMLILLLLSHHPSHILHFFHPISFTFVYLVFTIIYYHAGGTNPWGGHYIYPQLDWSKPGSTVGVVFGSAFTLIILHLIVVLLSVCRDWFSKRFIRNNRKLFIHEYKMSVVKRYFKDQMQWRNLGLEYSEPATFYLSVWQTTRSSVPLLIFRGILFLTSLGIVLSSIIIYSLNGICGYWFIYLTHWGLTANLLATGFATVVSARCYFYGPISTKYRIPWYLKTYWVVYNVATPVAFLITIFYWSVLYEAGIEEELNHGLDVAVHGLNTIVMFLLLITCSQPSFLLHLYQPLLFALTYFFFTLIYYLARGVDNKGNRYIYPVLNWQNPGITIAVGSLTGVLLVTLYFVMVGMAAARDAIATRVIQSSVKVYAREEVPLSQPVQTAV</sequence>
<keyword evidence="1" id="KW-1133">Transmembrane helix</keyword>
<proteinExistence type="predicted"/>
<dbReference type="PANTHER" id="PTHR12242:SF1">
    <property type="entry name" value="MYND-TYPE DOMAIN-CONTAINING PROTEIN"/>
    <property type="match status" value="1"/>
</dbReference>
<protein>
    <submittedName>
        <fullName evidence="3">Uncharacterized protein LOC113518525</fullName>
    </submittedName>
</protein>
<keyword evidence="2" id="KW-1185">Reference proteome</keyword>
<dbReference type="GeneID" id="113518525"/>
<feature type="transmembrane region" description="Helical" evidence="1">
    <location>
        <begin position="120"/>
        <end position="140"/>
    </location>
</feature>